<accession>A0A4Q9Q1H7</accession>
<protein>
    <submittedName>
        <fullName evidence="1">Uncharacterized protein</fullName>
    </submittedName>
</protein>
<dbReference type="EMBL" id="ML145103">
    <property type="protein sequence ID" value="TBU60696.1"/>
    <property type="molecule type" value="Genomic_DNA"/>
</dbReference>
<proteinExistence type="predicted"/>
<dbReference type="Proteomes" id="UP000292082">
    <property type="component" value="Unassembled WGS sequence"/>
</dbReference>
<evidence type="ECO:0000313" key="2">
    <source>
        <dbReference type="Proteomes" id="UP000292082"/>
    </source>
</evidence>
<organism evidence="1 2">
    <name type="scientific">Dichomitus squalens</name>
    <dbReference type="NCBI Taxonomy" id="114155"/>
    <lineage>
        <taxon>Eukaryota</taxon>
        <taxon>Fungi</taxon>
        <taxon>Dikarya</taxon>
        <taxon>Basidiomycota</taxon>
        <taxon>Agaricomycotina</taxon>
        <taxon>Agaricomycetes</taxon>
        <taxon>Polyporales</taxon>
        <taxon>Polyporaceae</taxon>
        <taxon>Dichomitus</taxon>
    </lineage>
</organism>
<keyword evidence="2" id="KW-1185">Reference proteome</keyword>
<gene>
    <name evidence="1" type="ORF">BD310DRAFT_922494</name>
</gene>
<dbReference type="AlphaFoldDB" id="A0A4Q9Q1H7"/>
<sequence length="85" mass="9528">MTYAPQRYSIICLVLVALSRYSRFLFLVSRTLLCLCLYAQTVCAALRRTLPSCPHLSSRNVLMYYVAPLLRGPHTVPGMAGHIQA</sequence>
<name>A0A4Q9Q1H7_9APHY</name>
<evidence type="ECO:0000313" key="1">
    <source>
        <dbReference type="EMBL" id="TBU60696.1"/>
    </source>
</evidence>
<reference evidence="1 2" key="1">
    <citation type="submission" date="2019-01" db="EMBL/GenBank/DDBJ databases">
        <title>Draft genome sequences of three monokaryotic isolates of the white-rot basidiomycete fungus Dichomitus squalens.</title>
        <authorList>
            <consortium name="DOE Joint Genome Institute"/>
            <person name="Lopez S.C."/>
            <person name="Andreopoulos B."/>
            <person name="Pangilinan J."/>
            <person name="Lipzen A."/>
            <person name="Riley R."/>
            <person name="Ahrendt S."/>
            <person name="Ng V."/>
            <person name="Barry K."/>
            <person name="Daum C."/>
            <person name="Grigoriev I.V."/>
            <person name="Hilden K.S."/>
            <person name="Makela M.R."/>
            <person name="de Vries R.P."/>
        </authorList>
    </citation>
    <scope>NUCLEOTIDE SEQUENCE [LARGE SCALE GENOMIC DNA]</scope>
    <source>
        <strain evidence="1 2">CBS 464.89</strain>
    </source>
</reference>